<organism evidence="1 2">
    <name type="scientific">Caldicellulosiruptor saccharolyticus (strain ATCC 43494 / DSM 8903 / Tp8T 6331)</name>
    <dbReference type="NCBI Taxonomy" id="351627"/>
    <lineage>
        <taxon>Bacteria</taxon>
        <taxon>Bacillati</taxon>
        <taxon>Bacillota</taxon>
        <taxon>Bacillota incertae sedis</taxon>
        <taxon>Caldicellulosiruptorales</taxon>
        <taxon>Caldicellulosiruptoraceae</taxon>
        <taxon>Caldicellulosiruptor</taxon>
    </lineage>
</organism>
<dbReference type="KEGG" id="csc:Csac_2742"/>
<accession>A4XN22</accession>
<name>A4XN22_CALS8</name>
<dbReference type="Gene3D" id="3.40.190.10">
    <property type="entry name" value="Periplasmic binding protein-like II"/>
    <property type="match status" value="1"/>
</dbReference>
<dbReference type="CDD" id="cd13585">
    <property type="entry name" value="PBP2_TMBP_like"/>
    <property type="match status" value="1"/>
</dbReference>
<dbReference type="eggNOG" id="COG1653">
    <property type="taxonomic scope" value="Bacteria"/>
</dbReference>
<dbReference type="AlphaFoldDB" id="A4XN22"/>
<gene>
    <name evidence="1" type="ordered locus">Csac_2742</name>
</gene>
<sequence length="452" mass="51258">MKKKMLEKLIACLVLVVFTLSILGVYTFSKTSSTSQKVSTQKKVTIEFFHTTWVPGMLKVLEESIKAFEKKYPNIQIKETRVSWTDAPSQLMTSIMGGRAPDIVICNPPMVAYLRDIGALADITDMIPKSMLQSFLPAALKIVTNQKGRIDGLPQEGCTWQLFYRKDLFQKAGLDPNKPPQTWDDLVKYGMKLTKDLNNDGVIDQWGFGWPVQAENANDYWVNFMQQAGAKVSVYDAKQKRWVSKLLDPEAVKGTQFMVDLVRKYKISPPTLVDMDWEAVTNGFVSGKFAMMYNGAWVVGSVHQKGPKIEGKWGTALMVAGPGGRASRGYPNTFNILQASTKKKESWQYLYFLYTTKMPNGLTYAEAYCKGADSLLWTKSYIEYAKKTYEPLLQPFIEGTKYSVIPPMDPKWETFKALYVGKTIQQMLMGQKDVQQGLKELHDALEQLHRMK</sequence>
<dbReference type="OrthoDB" id="9795467at2"/>
<protein>
    <submittedName>
        <fullName evidence="1">Extracellular solute-binding protein, family 1</fullName>
    </submittedName>
</protein>
<evidence type="ECO:0000313" key="1">
    <source>
        <dbReference type="EMBL" id="ABP68307.1"/>
    </source>
</evidence>
<dbReference type="InterPro" id="IPR006059">
    <property type="entry name" value="SBP"/>
</dbReference>
<dbReference type="InterPro" id="IPR050490">
    <property type="entry name" value="Bact_solute-bd_prot1"/>
</dbReference>
<keyword evidence="2" id="KW-1185">Reference proteome</keyword>
<evidence type="ECO:0000313" key="2">
    <source>
        <dbReference type="Proteomes" id="UP000000256"/>
    </source>
</evidence>
<dbReference type="Pfam" id="PF01547">
    <property type="entry name" value="SBP_bac_1"/>
    <property type="match status" value="1"/>
</dbReference>
<dbReference type="HOGENOM" id="CLU_031285_10_1_9"/>
<dbReference type="PANTHER" id="PTHR43649">
    <property type="entry name" value="ARABINOSE-BINDING PROTEIN-RELATED"/>
    <property type="match status" value="1"/>
</dbReference>
<proteinExistence type="predicted"/>
<dbReference type="EMBL" id="CP000679">
    <property type="protein sequence ID" value="ABP68307.1"/>
    <property type="molecule type" value="Genomic_DNA"/>
</dbReference>
<dbReference type="SUPFAM" id="SSF53850">
    <property type="entry name" value="Periplasmic binding protein-like II"/>
    <property type="match status" value="1"/>
</dbReference>
<dbReference type="RefSeq" id="WP_011918225.1">
    <property type="nucleotide sequence ID" value="NC_009437.1"/>
</dbReference>
<dbReference type="STRING" id="351627.Csac_2742"/>
<dbReference type="Proteomes" id="UP000000256">
    <property type="component" value="Chromosome"/>
</dbReference>
<dbReference type="PANTHER" id="PTHR43649:SF12">
    <property type="entry name" value="DIACETYLCHITOBIOSE BINDING PROTEIN DASA"/>
    <property type="match status" value="1"/>
</dbReference>
<reference evidence="1 2" key="1">
    <citation type="journal article" date="2008" name="Appl. Environ. Microbiol.">
        <title>Hydrogenomics of the extremely thermophilic bacterium Caldicellulosiruptor saccharolyticus.</title>
        <authorList>
            <person name="van de Werken H.J."/>
            <person name="Verhaart M.R."/>
            <person name="VanFossen A.L."/>
            <person name="Willquist K."/>
            <person name="Lewis D.L."/>
            <person name="Nichols J.D."/>
            <person name="Goorissen H.P."/>
            <person name="Mongodin E.F."/>
            <person name="Nelson K.E."/>
            <person name="van Niel E.W."/>
            <person name="Stams A.J."/>
            <person name="Ward D.E."/>
            <person name="de Vos W.M."/>
            <person name="van der Oost J."/>
            <person name="Kelly R.M."/>
            <person name="Kengen S.W."/>
        </authorList>
    </citation>
    <scope>NUCLEOTIDE SEQUENCE [LARGE SCALE GENOMIC DNA]</scope>
    <source>
        <strain evidence="2">ATCC 43494 / DSM 8903 / Tp8T 6331</strain>
    </source>
</reference>